<evidence type="ECO:0000313" key="1">
    <source>
        <dbReference type="EMBL" id="APO75213.1"/>
    </source>
</evidence>
<organism evidence="1 2">
    <name type="scientific">Rhizobium etli 8C-3</name>
    <dbReference type="NCBI Taxonomy" id="538025"/>
    <lineage>
        <taxon>Bacteria</taxon>
        <taxon>Pseudomonadati</taxon>
        <taxon>Pseudomonadota</taxon>
        <taxon>Alphaproteobacteria</taxon>
        <taxon>Hyphomicrobiales</taxon>
        <taxon>Rhizobiaceae</taxon>
        <taxon>Rhizobium/Agrobacterium group</taxon>
        <taxon>Rhizobium</taxon>
    </lineage>
</organism>
<dbReference type="InterPro" id="IPR047729">
    <property type="entry name" value="Sce7726-like"/>
</dbReference>
<accession>A0A1L5P4Y9</accession>
<dbReference type="AlphaFoldDB" id="A0A1L5P4Y9"/>
<proteinExistence type="predicted"/>
<reference evidence="1 2" key="1">
    <citation type="submission" date="2016-09" db="EMBL/GenBank/DDBJ databases">
        <title>The complete genome sequences of Rhizobium gallicum, symbiovars gallicum and phaseoli, symbionts associated to common bean (Phaseolus vulgaris).</title>
        <authorList>
            <person name="Bustos P."/>
            <person name="Santamaria R.I."/>
            <person name="Perez-Carrascal O.M."/>
            <person name="Juarez S."/>
            <person name="Lozano L."/>
            <person name="Martinez-Flores I."/>
            <person name="Martinez-Romero E."/>
            <person name="Cevallos M."/>
            <person name="Romero D."/>
            <person name="Davila G."/>
            <person name="Gonzalez V."/>
        </authorList>
    </citation>
    <scope>NUCLEOTIDE SEQUENCE [LARGE SCALE GENOMIC DNA]</scope>
    <source>
        <strain evidence="1 2">8C-3</strain>
    </source>
</reference>
<evidence type="ECO:0000313" key="2">
    <source>
        <dbReference type="Proteomes" id="UP000185109"/>
    </source>
</evidence>
<name>A0A1L5P4Y9_RHIET</name>
<gene>
    <name evidence="1" type="ORF">AM571_CH02404</name>
</gene>
<dbReference type="EMBL" id="CP017241">
    <property type="protein sequence ID" value="APO75213.1"/>
    <property type="molecule type" value="Genomic_DNA"/>
</dbReference>
<dbReference type="NCBIfam" id="NF033832">
    <property type="entry name" value="sce7726_fam"/>
    <property type="match status" value="1"/>
</dbReference>
<protein>
    <recommendedName>
        <fullName evidence="3">Sce7726 family protein</fullName>
    </recommendedName>
</protein>
<evidence type="ECO:0008006" key="3">
    <source>
        <dbReference type="Google" id="ProtNLM"/>
    </source>
</evidence>
<sequence>MKQRLLVTTDDAMMRQAVRTRLALAHAGEDAVIVDELKVSRGSCRMDVAVINGRIEGYEIKSDKDTLERLSRQAEMFGLVADRMTLVVGHKHLEKARTMVPGWWSIMTPSSVASDKLDLVIARRGRLNRKRDKRALIEALERDELIAMLEAHGIDKGYRTVSYHQLADHAAERLSRDEIALSVKKMLKVRARLGAAFGDRAFGRNAIICSEPSA</sequence>
<dbReference type="Proteomes" id="UP000185109">
    <property type="component" value="Chromosome"/>
</dbReference>